<keyword evidence="2" id="KW-1185">Reference proteome</keyword>
<protein>
    <submittedName>
        <fullName evidence="1">Uncharacterized protein</fullName>
    </submittedName>
</protein>
<dbReference type="AlphaFoldDB" id="A0A6A6T0C8"/>
<reference evidence="1" key="1">
    <citation type="journal article" date="2020" name="Stud. Mycol.">
        <title>101 Dothideomycetes genomes: a test case for predicting lifestyles and emergence of pathogens.</title>
        <authorList>
            <person name="Haridas S."/>
            <person name="Albert R."/>
            <person name="Binder M."/>
            <person name="Bloem J."/>
            <person name="Labutti K."/>
            <person name="Salamov A."/>
            <person name="Andreopoulos B."/>
            <person name="Baker S."/>
            <person name="Barry K."/>
            <person name="Bills G."/>
            <person name="Bluhm B."/>
            <person name="Cannon C."/>
            <person name="Castanera R."/>
            <person name="Culley D."/>
            <person name="Daum C."/>
            <person name="Ezra D."/>
            <person name="Gonzalez J."/>
            <person name="Henrissat B."/>
            <person name="Kuo A."/>
            <person name="Liang C."/>
            <person name="Lipzen A."/>
            <person name="Lutzoni F."/>
            <person name="Magnuson J."/>
            <person name="Mondo S."/>
            <person name="Nolan M."/>
            <person name="Ohm R."/>
            <person name="Pangilinan J."/>
            <person name="Park H.-J."/>
            <person name="Ramirez L."/>
            <person name="Alfaro M."/>
            <person name="Sun H."/>
            <person name="Tritt A."/>
            <person name="Yoshinaga Y."/>
            <person name="Zwiers L.-H."/>
            <person name="Turgeon B."/>
            <person name="Goodwin S."/>
            <person name="Spatafora J."/>
            <person name="Crous P."/>
            <person name="Grigoriev I."/>
        </authorList>
    </citation>
    <scope>NUCLEOTIDE SEQUENCE</scope>
    <source>
        <strain evidence="1">CBS 122681</strain>
    </source>
</reference>
<organism evidence="1 2">
    <name type="scientific">Lophiostoma macrostomum CBS 122681</name>
    <dbReference type="NCBI Taxonomy" id="1314788"/>
    <lineage>
        <taxon>Eukaryota</taxon>
        <taxon>Fungi</taxon>
        <taxon>Dikarya</taxon>
        <taxon>Ascomycota</taxon>
        <taxon>Pezizomycotina</taxon>
        <taxon>Dothideomycetes</taxon>
        <taxon>Pleosporomycetidae</taxon>
        <taxon>Pleosporales</taxon>
        <taxon>Lophiostomataceae</taxon>
        <taxon>Lophiostoma</taxon>
    </lineage>
</organism>
<evidence type="ECO:0000313" key="1">
    <source>
        <dbReference type="EMBL" id="KAF2651994.1"/>
    </source>
</evidence>
<dbReference type="EMBL" id="MU004412">
    <property type="protein sequence ID" value="KAF2651994.1"/>
    <property type="molecule type" value="Genomic_DNA"/>
</dbReference>
<name>A0A6A6T0C8_9PLEO</name>
<dbReference type="Proteomes" id="UP000799324">
    <property type="component" value="Unassembled WGS sequence"/>
</dbReference>
<sequence length="242" mass="27189">MAPRKTPGSVNLMIDKNPTLTIYNVPKDALLHYSTVARSQYEQNPAAPTIQLPAGCSQGSVHALAQWMQEVVSANDLHHPLRTPDSLETLLDLYTTAIHMGIIPDLECQIEAAIENAVTSRPTTRNELLAIEMFATEYYELHENDPTHDFYTMMVKTLGYRLYNNLVPDRDACVDFINRSCPQLAAAIHDSIVHGATRYPLRSSVSFQGQRGLVCEPAPQAPRGRFNKRYLLRRKPAKTQFP</sequence>
<proteinExistence type="predicted"/>
<evidence type="ECO:0000313" key="2">
    <source>
        <dbReference type="Proteomes" id="UP000799324"/>
    </source>
</evidence>
<accession>A0A6A6T0C8</accession>
<gene>
    <name evidence="1" type="ORF">K491DRAFT_719327</name>
</gene>